<accession>A0ABU7TBW7</accession>
<keyword evidence="3" id="KW-1185">Reference proteome</keyword>
<evidence type="ECO:0000256" key="1">
    <source>
        <dbReference type="SAM" id="SignalP"/>
    </source>
</evidence>
<feature type="chain" id="PRO_5047535239" description="SH3 domain-containing protein" evidence="1">
    <location>
        <begin position="45"/>
        <end position="138"/>
    </location>
</feature>
<reference evidence="2 3" key="1">
    <citation type="journal article" date="2012" name="Genet. Mol. Biol.">
        <title>Analysis of 16S rRNA and mxaF genes revealing insights into Methylobacterium niche-specific plant association.</title>
        <authorList>
            <person name="Dourado M.N."/>
            <person name="Andreote F.D."/>
            <person name="Dini-Andreote F."/>
            <person name="Conti R."/>
            <person name="Araujo J.M."/>
            <person name="Araujo W.L."/>
        </authorList>
    </citation>
    <scope>NUCLEOTIDE SEQUENCE [LARGE SCALE GENOMIC DNA]</scope>
    <source>
        <strain evidence="2 3">SR1.6/4</strain>
    </source>
</reference>
<keyword evidence="1" id="KW-0732">Signal</keyword>
<dbReference type="Proteomes" id="UP001349262">
    <property type="component" value="Unassembled WGS sequence"/>
</dbReference>
<dbReference type="Gene3D" id="2.30.30.40">
    <property type="entry name" value="SH3 Domains"/>
    <property type="match status" value="1"/>
</dbReference>
<evidence type="ECO:0000313" key="3">
    <source>
        <dbReference type="Proteomes" id="UP001349262"/>
    </source>
</evidence>
<comment type="caution">
    <text evidence="2">The sequence shown here is derived from an EMBL/GenBank/DDBJ whole genome shotgun (WGS) entry which is preliminary data.</text>
</comment>
<proteinExistence type="predicted"/>
<evidence type="ECO:0008006" key="4">
    <source>
        <dbReference type="Google" id="ProtNLM"/>
    </source>
</evidence>
<name>A0ABU7TBW7_9HYPH</name>
<organism evidence="2 3">
    <name type="scientific">Methylobacterium radiotolerans</name>
    <dbReference type="NCBI Taxonomy" id="31998"/>
    <lineage>
        <taxon>Bacteria</taxon>
        <taxon>Pseudomonadati</taxon>
        <taxon>Pseudomonadota</taxon>
        <taxon>Alphaproteobacteria</taxon>
        <taxon>Hyphomicrobiales</taxon>
        <taxon>Methylobacteriaceae</taxon>
        <taxon>Methylobacterium</taxon>
    </lineage>
</organism>
<gene>
    <name evidence="2" type="ORF">MRSR164_15120</name>
</gene>
<feature type="signal peptide" evidence="1">
    <location>
        <begin position="1"/>
        <end position="44"/>
    </location>
</feature>
<sequence length="138" mass="15416">MHKAIDMLRTLTTARVLSFMHDPRCRFAAACLLASIGLASPAGATADYCGTVRQTPDGFLSLRTGPSTQFEAVLRLYPGDELWLDTAACTSQRGLSVCDETDRWRHVTSVRRIDARRNSFTQGWAHARFLSERPCPER</sequence>
<protein>
    <recommendedName>
        <fullName evidence="4">SH3 domain-containing protein</fullName>
    </recommendedName>
</protein>
<dbReference type="EMBL" id="MLBY01000004">
    <property type="protein sequence ID" value="MEE7458055.1"/>
    <property type="molecule type" value="Genomic_DNA"/>
</dbReference>
<evidence type="ECO:0000313" key="2">
    <source>
        <dbReference type="EMBL" id="MEE7458055.1"/>
    </source>
</evidence>